<keyword evidence="1" id="KW-1133">Transmembrane helix</keyword>
<dbReference type="OrthoDB" id="65581at2157"/>
<dbReference type="eggNOG" id="arCOG13135">
    <property type="taxonomic scope" value="Archaea"/>
</dbReference>
<dbReference type="EMBL" id="CP001696">
    <property type="protein sequence ID" value="ACV23846.1"/>
    <property type="molecule type" value="Genomic_DNA"/>
</dbReference>
<sequence>MDDKKQLLFNAVFDIYKLFIGAGLTLLVAVILKIAFSEGSFSTGLILSLIDIIAMFYLSLVFGSILYDIYKSL</sequence>
<dbReference type="Proteomes" id="UP000001495">
    <property type="component" value="Chromosome"/>
</dbReference>
<dbReference type="KEGG" id="mfe:Mefer_0004"/>
<dbReference type="GeneID" id="8364666"/>
<evidence type="ECO:0000313" key="3">
    <source>
        <dbReference type="Proteomes" id="UP000001495"/>
    </source>
</evidence>
<dbReference type="AlphaFoldDB" id="C7P5L4"/>
<name>C7P5L4_METFA</name>
<evidence type="ECO:0000256" key="1">
    <source>
        <dbReference type="SAM" id="Phobius"/>
    </source>
</evidence>
<organism evidence="2 3">
    <name type="scientific">Methanocaldococcus fervens (strain DSM 4213 / JCM 15782 / AG86)</name>
    <name type="common">Methanococcus fervens</name>
    <dbReference type="NCBI Taxonomy" id="573064"/>
    <lineage>
        <taxon>Archaea</taxon>
        <taxon>Methanobacteriati</taxon>
        <taxon>Methanobacteriota</taxon>
        <taxon>Methanomada group</taxon>
        <taxon>Methanococci</taxon>
        <taxon>Methanococcales</taxon>
        <taxon>Methanocaldococcaceae</taxon>
        <taxon>Methanocaldococcus</taxon>
    </lineage>
</organism>
<protein>
    <submittedName>
        <fullName evidence="2">Uncharacterized protein</fullName>
    </submittedName>
</protein>
<accession>C7P5L4</accession>
<proteinExistence type="predicted"/>
<gene>
    <name evidence="2" type="ordered locus">Mefer_0004</name>
</gene>
<dbReference type="RefSeq" id="WP_012794868.1">
    <property type="nucleotide sequence ID" value="NC_013156.1"/>
</dbReference>
<feature type="transmembrane region" description="Helical" evidence="1">
    <location>
        <begin position="7"/>
        <end position="32"/>
    </location>
</feature>
<keyword evidence="1" id="KW-0472">Membrane</keyword>
<keyword evidence="3" id="KW-1185">Reference proteome</keyword>
<dbReference type="HOGENOM" id="CLU_200162_0_0_2"/>
<evidence type="ECO:0000313" key="2">
    <source>
        <dbReference type="EMBL" id="ACV23846.1"/>
    </source>
</evidence>
<feature type="transmembrane region" description="Helical" evidence="1">
    <location>
        <begin position="44"/>
        <end position="67"/>
    </location>
</feature>
<reference evidence="2" key="1">
    <citation type="submission" date="2009-08" db="EMBL/GenBank/DDBJ databases">
        <title>Complete sequence of chromosome of Methanocaldococcus fervens AG86.</title>
        <authorList>
            <consortium name="US DOE Joint Genome Institute"/>
            <person name="Lucas S."/>
            <person name="Copeland A."/>
            <person name="Lapidus A."/>
            <person name="Glavina del Rio T."/>
            <person name="Tice H."/>
            <person name="Bruce D."/>
            <person name="Goodwin L."/>
            <person name="Pitluck S."/>
            <person name="Chertkov O."/>
            <person name="Detter J.C."/>
            <person name="Han C."/>
            <person name="Tapia R."/>
            <person name="Larimer F."/>
            <person name="Land M."/>
            <person name="Hauser L."/>
            <person name="Kyrpides N."/>
            <person name="Ovchinnikova G."/>
            <person name="Lupa-Sieprawska M."/>
            <person name="Whitman W.B."/>
        </authorList>
    </citation>
    <scope>NUCLEOTIDE SEQUENCE [LARGE SCALE GENOMIC DNA]</scope>
    <source>
        <strain evidence="2">AG86</strain>
    </source>
</reference>
<keyword evidence="1" id="KW-0812">Transmembrane</keyword>